<protein>
    <recommendedName>
        <fullName evidence="14">Ubiquinol oxidase subunit 2</fullName>
    </recommendedName>
</protein>
<comment type="similarity">
    <text evidence="2 14">Belongs to the cytochrome c oxidase subunit 2 family.</text>
</comment>
<feature type="transmembrane region" description="Helical" evidence="15">
    <location>
        <begin position="101"/>
        <end position="121"/>
    </location>
</feature>
<keyword evidence="5 14" id="KW-0679">Respiratory chain</keyword>
<organism evidence="18 19">
    <name type="scientific">Roseibium porphyridii</name>
    <dbReference type="NCBI Taxonomy" id="2866279"/>
    <lineage>
        <taxon>Bacteria</taxon>
        <taxon>Pseudomonadati</taxon>
        <taxon>Pseudomonadota</taxon>
        <taxon>Alphaproteobacteria</taxon>
        <taxon>Hyphomicrobiales</taxon>
        <taxon>Stappiaceae</taxon>
        <taxon>Roseibium</taxon>
    </lineage>
</organism>
<comment type="subcellular location">
    <subcellularLocation>
        <location evidence="1">Cell membrane</location>
        <topology evidence="1">Multi-pass membrane protein</topology>
    </subcellularLocation>
</comment>
<evidence type="ECO:0000256" key="13">
    <source>
        <dbReference type="ARBA" id="ARBA00023288"/>
    </source>
</evidence>
<dbReference type="NCBIfam" id="TIGR01433">
    <property type="entry name" value="CyoA"/>
    <property type="match status" value="1"/>
</dbReference>
<evidence type="ECO:0000256" key="1">
    <source>
        <dbReference type="ARBA" id="ARBA00004651"/>
    </source>
</evidence>
<evidence type="ECO:0000256" key="5">
    <source>
        <dbReference type="ARBA" id="ARBA00022660"/>
    </source>
</evidence>
<evidence type="ECO:0000256" key="9">
    <source>
        <dbReference type="ARBA" id="ARBA00022989"/>
    </source>
</evidence>
<dbReference type="Pfam" id="PF06481">
    <property type="entry name" value="COX_ARM"/>
    <property type="match status" value="1"/>
</dbReference>
<evidence type="ECO:0000256" key="7">
    <source>
        <dbReference type="ARBA" id="ARBA00022729"/>
    </source>
</evidence>
<dbReference type="InterPro" id="IPR010514">
    <property type="entry name" value="COX_ARM"/>
</dbReference>
<dbReference type="InterPro" id="IPR036257">
    <property type="entry name" value="Cyt_c_oxidase_su2_TM_sf"/>
</dbReference>
<accession>A0ABY8FI66</accession>
<keyword evidence="13" id="KW-0449">Lipoprotein</keyword>
<keyword evidence="7" id="KW-0732">Signal</keyword>
<evidence type="ECO:0000256" key="15">
    <source>
        <dbReference type="SAM" id="Phobius"/>
    </source>
</evidence>
<dbReference type="PROSITE" id="PS50857">
    <property type="entry name" value="COX2_CUA"/>
    <property type="match status" value="1"/>
</dbReference>
<name>A0ABY8FI66_9HYPH</name>
<dbReference type="Proteomes" id="UP001209803">
    <property type="component" value="Chromosome"/>
</dbReference>
<dbReference type="SUPFAM" id="SSF81464">
    <property type="entry name" value="Cytochrome c oxidase subunit II-like, transmembrane region"/>
    <property type="match status" value="1"/>
</dbReference>
<evidence type="ECO:0000259" key="16">
    <source>
        <dbReference type="PROSITE" id="PS50857"/>
    </source>
</evidence>
<dbReference type="InterPro" id="IPR006333">
    <property type="entry name" value="Cyt_o_ubiquinol_oxidase_su2"/>
</dbReference>
<evidence type="ECO:0000256" key="10">
    <source>
        <dbReference type="ARBA" id="ARBA00023002"/>
    </source>
</evidence>
<dbReference type="InterPro" id="IPR034227">
    <property type="entry name" value="CuRO_UO_II"/>
</dbReference>
<evidence type="ECO:0000256" key="6">
    <source>
        <dbReference type="ARBA" id="ARBA00022692"/>
    </source>
</evidence>
<reference evidence="18 19" key="1">
    <citation type="submission" date="2023-03" db="EMBL/GenBank/DDBJ databases">
        <title>Roseibium porphyridii sp. nov. and Roseibium rhodosorbium sp. nov. isolated from marine algae, Porphyridium cruentum and Rhodosorus marinus, respectively.</title>
        <authorList>
            <person name="Lee M.W."/>
            <person name="Choi B.J."/>
            <person name="Lee J.K."/>
            <person name="Choi D.G."/>
            <person name="Baek J.H."/>
            <person name="Bayburt H."/>
            <person name="Kim J.M."/>
            <person name="Han D.M."/>
            <person name="Kim K.H."/>
            <person name="Jeon C.O."/>
        </authorList>
    </citation>
    <scope>NUCLEOTIDE SEQUENCE [LARGE SCALE GENOMIC DNA]</scope>
    <source>
        <strain evidence="18 19">KMA01</strain>
    </source>
</reference>
<dbReference type="SUPFAM" id="SSF49503">
    <property type="entry name" value="Cupredoxins"/>
    <property type="match status" value="1"/>
</dbReference>
<sequence length="310" mass="34141">MIEVIPGWVRSGDSRFVSARFSIISIFLLLLLNGCTLSDAPVLSPKGPVALAERDLLFTAFGLMMIVAIPAILLTLYFAWRYRGSNETSTYTPNWEGSWKIETVVWLVPAVIIVALGTLVWTSTHKLDPYKALVSDKPAFKVQAIALDWKWLFLYPELGLASVNELAFPADRPVSIEITSDTVMNSLMIPALGGQIYAMAGMRSEINLMADGPGVFMGRNTMYSGDGFSDQHFKAHALSEADFQAWQGKASDMGKALDAGVYAELHKQSIADPVSYFSSYETDLFRTIMKKYAPVSTPHHHDSSKEEGAS</sequence>
<evidence type="ECO:0000256" key="4">
    <source>
        <dbReference type="ARBA" id="ARBA00022475"/>
    </source>
</evidence>
<dbReference type="PANTHER" id="PTHR22888">
    <property type="entry name" value="CYTOCHROME C OXIDASE, SUBUNIT II"/>
    <property type="match status" value="1"/>
</dbReference>
<feature type="transmembrane region" description="Helical" evidence="15">
    <location>
        <begin position="56"/>
        <end position="80"/>
    </location>
</feature>
<feature type="domain" description="Cytochrome oxidase subunit II transmembrane region profile" evidence="17">
    <location>
        <begin position="34"/>
        <end position="131"/>
    </location>
</feature>
<keyword evidence="19" id="KW-1185">Reference proteome</keyword>
<evidence type="ECO:0000256" key="12">
    <source>
        <dbReference type="ARBA" id="ARBA00023139"/>
    </source>
</evidence>
<evidence type="ECO:0000256" key="8">
    <source>
        <dbReference type="ARBA" id="ARBA00022982"/>
    </source>
</evidence>
<proteinExistence type="inferred from homology"/>
<dbReference type="EMBL" id="CP120863">
    <property type="protein sequence ID" value="WFE92253.1"/>
    <property type="molecule type" value="Genomic_DNA"/>
</dbReference>
<dbReference type="PIRSF" id="PIRSF000292">
    <property type="entry name" value="Ubi_od_II"/>
    <property type="match status" value="1"/>
</dbReference>
<evidence type="ECO:0000256" key="11">
    <source>
        <dbReference type="ARBA" id="ARBA00023136"/>
    </source>
</evidence>
<evidence type="ECO:0000256" key="3">
    <source>
        <dbReference type="ARBA" id="ARBA00022448"/>
    </source>
</evidence>
<keyword evidence="12" id="KW-0564">Palmitate</keyword>
<evidence type="ECO:0000313" key="19">
    <source>
        <dbReference type="Proteomes" id="UP001209803"/>
    </source>
</evidence>
<dbReference type="Gene3D" id="1.10.287.90">
    <property type="match status" value="1"/>
</dbReference>
<dbReference type="InterPro" id="IPR002429">
    <property type="entry name" value="CcO_II-like_C"/>
</dbReference>
<keyword evidence="10 14" id="KW-0560">Oxidoreductase</keyword>
<keyword evidence="8 14" id="KW-0249">Electron transport</keyword>
<keyword evidence="6 15" id="KW-0812">Transmembrane</keyword>
<feature type="domain" description="Cytochrome oxidase subunit II copper A binding" evidence="16">
    <location>
        <begin position="137"/>
        <end position="249"/>
    </location>
</feature>
<keyword evidence="4 14" id="KW-1003">Cell membrane</keyword>
<keyword evidence="9 15" id="KW-1133">Transmembrane helix</keyword>
<evidence type="ECO:0000259" key="17">
    <source>
        <dbReference type="PROSITE" id="PS50999"/>
    </source>
</evidence>
<evidence type="ECO:0000256" key="2">
    <source>
        <dbReference type="ARBA" id="ARBA00007866"/>
    </source>
</evidence>
<dbReference type="RefSeq" id="WP_265682334.1">
    <property type="nucleotide sequence ID" value="NZ_CP120863.1"/>
</dbReference>
<keyword evidence="3 14" id="KW-0813">Transport</keyword>
<evidence type="ECO:0000313" key="18">
    <source>
        <dbReference type="EMBL" id="WFE92253.1"/>
    </source>
</evidence>
<gene>
    <name evidence="18" type="primary">cyoA</name>
    <name evidence="18" type="ORF">K1718_13085</name>
</gene>
<evidence type="ECO:0000256" key="14">
    <source>
        <dbReference type="PIRNR" id="PIRNR000292"/>
    </source>
</evidence>
<dbReference type="CDD" id="cd04212">
    <property type="entry name" value="CuRO_UO_II"/>
    <property type="match status" value="1"/>
</dbReference>
<dbReference type="Gene3D" id="2.60.40.420">
    <property type="entry name" value="Cupredoxins - blue copper proteins"/>
    <property type="match status" value="1"/>
</dbReference>
<feature type="transmembrane region" description="Helical" evidence="15">
    <location>
        <begin position="21"/>
        <end position="44"/>
    </location>
</feature>
<dbReference type="InterPro" id="IPR011759">
    <property type="entry name" value="Cyt_c_oxidase_su2_TM_dom"/>
</dbReference>
<keyword evidence="11 14" id="KW-0472">Membrane</keyword>
<dbReference type="PANTHER" id="PTHR22888:SF18">
    <property type="entry name" value="CYTOCHROME BO(3) UBIQUINOL OXIDASE SUBUNIT 2"/>
    <property type="match status" value="1"/>
</dbReference>
<dbReference type="InterPro" id="IPR008972">
    <property type="entry name" value="Cupredoxin"/>
</dbReference>
<dbReference type="InterPro" id="IPR045187">
    <property type="entry name" value="CcO_II"/>
</dbReference>
<dbReference type="Pfam" id="PF00116">
    <property type="entry name" value="COX2"/>
    <property type="match status" value="1"/>
</dbReference>
<dbReference type="PROSITE" id="PS50999">
    <property type="entry name" value="COX2_TM"/>
    <property type="match status" value="1"/>
</dbReference>